<organism evidence="5 6">
    <name type="scientific">Pseudolabrys taiwanensis</name>
    <dbReference type="NCBI Taxonomy" id="331696"/>
    <lineage>
        <taxon>Bacteria</taxon>
        <taxon>Pseudomonadati</taxon>
        <taxon>Pseudomonadota</taxon>
        <taxon>Alphaproteobacteria</taxon>
        <taxon>Hyphomicrobiales</taxon>
        <taxon>Xanthobacteraceae</taxon>
        <taxon>Pseudolabrys</taxon>
    </lineage>
</organism>
<dbReference type="InterPro" id="IPR016032">
    <property type="entry name" value="Sig_transdc_resp-reg_C-effctor"/>
</dbReference>
<evidence type="ECO:0000256" key="2">
    <source>
        <dbReference type="ARBA" id="ARBA00023125"/>
    </source>
</evidence>
<dbReference type="RefSeq" id="WP_115688836.1">
    <property type="nucleotide sequence ID" value="NZ_CP031417.1"/>
</dbReference>
<keyword evidence="2" id="KW-0238">DNA-binding</keyword>
<evidence type="ECO:0000313" key="5">
    <source>
        <dbReference type="EMBL" id="AXK79802.1"/>
    </source>
</evidence>
<dbReference type="GO" id="GO:0006355">
    <property type="term" value="P:regulation of DNA-templated transcription"/>
    <property type="evidence" value="ECO:0007669"/>
    <property type="project" value="InterPro"/>
</dbReference>
<dbReference type="PROSITE" id="PS50043">
    <property type="entry name" value="HTH_LUXR_2"/>
    <property type="match status" value="1"/>
</dbReference>
<dbReference type="CDD" id="cd06170">
    <property type="entry name" value="LuxR_C_like"/>
    <property type="match status" value="1"/>
</dbReference>
<dbReference type="KEGG" id="ptaw:DW352_04280"/>
<proteinExistence type="predicted"/>
<dbReference type="InterPro" id="IPR000792">
    <property type="entry name" value="Tscrpt_reg_LuxR_C"/>
</dbReference>
<keyword evidence="3" id="KW-0804">Transcription</keyword>
<dbReference type="SUPFAM" id="SSF46894">
    <property type="entry name" value="C-terminal effector domain of the bipartite response regulators"/>
    <property type="match status" value="1"/>
</dbReference>
<dbReference type="AlphaFoldDB" id="A0A345ZSA5"/>
<gene>
    <name evidence="5" type="ORF">DW352_04280</name>
</gene>
<feature type="domain" description="HTH luxR-type" evidence="4">
    <location>
        <begin position="39"/>
        <end position="104"/>
    </location>
</feature>
<dbReference type="SMART" id="SM00421">
    <property type="entry name" value="HTH_LUXR"/>
    <property type="match status" value="1"/>
</dbReference>
<dbReference type="Gene3D" id="1.10.10.10">
    <property type="entry name" value="Winged helix-like DNA-binding domain superfamily/Winged helix DNA-binding domain"/>
    <property type="match status" value="1"/>
</dbReference>
<keyword evidence="6" id="KW-1185">Reference proteome</keyword>
<name>A0A345ZSA5_9HYPH</name>
<evidence type="ECO:0000259" key="4">
    <source>
        <dbReference type="PROSITE" id="PS50043"/>
    </source>
</evidence>
<dbReference type="OrthoDB" id="3170288at2"/>
<accession>A0A345ZSA5</accession>
<sequence length="108" mass="11903">MTRHAILLASADDLLEPDDDRSGNGLELTDMPANSRRALGAKLYSLTAREIEVLTWVARGKSAWEIGEILDIAKRTVDEHVQTAVRKMGAVNRTHAVALAIRDRVITI</sequence>
<dbReference type="PRINTS" id="PR00038">
    <property type="entry name" value="HTHLUXR"/>
</dbReference>
<dbReference type="EMBL" id="CP031417">
    <property type="protein sequence ID" value="AXK79802.1"/>
    <property type="molecule type" value="Genomic_DNA"/>
</dbReference>
<evidence type="ECO:0000256" key="3">
    <source>
        <dbReference type="ARBA" id="ARBA00023163"/>
    </source>
</evidence>
<dbReference type="Proteomes" id="UP000254889">
    <property type="component" value="Chromosome"/>
</dbReference>
<dbReference type="Pfam" id="PF00196">
    <property type="entry name" value="GerE"/>
    <property type="match status" value="1"/>
</dbReference>
<keyword evidence="1" id="KW-0805">Transcription regulation</keyword>
<reference evidence="5 6" key="1">
    <citation type="submission" date="2018-07" db="EMBL/GenBank/DDBJ databases">
        <authorList>
            <person name="Quirk P.G."/>
            <person name="Krulwich T.A."/>
        </authorList>
    </citation>
    <scope>NUCLEOTIDE SEQUENCE [LARGE SCALE GENOMIC DNA]</scope>
    <source>
        <strain evidence="5 6">CC-BB4</strain>
    </source>
</reference>
<dbReference type="PANTHER" id="PTHR44688">
    <property type="entry name" value="DNA-BINDING TRANSCRIPTIONAL ACTIVATOR DEVR_DOSR"/>
    <property type="match status" value="1"/>
</dbReference>
<dbReference type="PANTHER" id="PTHR44688:SF16">
    <property type="entry name" value="DNA-BINDING TRANSCRIPTIONAL ACTIVATOR DEVR_DOSR"/>
    <property type="match status" value="1"/>
</dbReference>
<dbReference type="GO" id="GO:0003677">
    <property type="term" value="F:DNA binding"/>
    <property type="evidence" value="ECO:0007669"/>
    <property type="project" value="UniProtKB-KW"/>
</dbReference>
<dbReference type="InterPro" id="IPR036388">
    <property type="entry name" value="WH-like_DNA-bd_sf"/>
</dbReference>
<evidence type="ECO:0000313" key="6">
    <source>
        <dbReference type="Proteomes" id="UP000254889"/>
    </source>
</evidence>
<protein>
    <submittedName>
        <fullName evidence="5">LuxR family transcriptional regulator</fullName>
    </submittedName>
</protein>
<evidence type="ECO:0000256" key="1">
    <source>
        <dbReference type="ARBA" id="ARBA00023015"/>
    </source>
</evidence>